<dbReference type="Proteomes" id="UP001172102">
    <property type="component" value="Unassembled WGS sequence"/>
</dbReference>
<evidence type="ECO:0000313" key="1">
    <source>
        <dbReference type="EMBL" id="KAK0725632.1"/>
    </source>
</evidence>
<accession>A0AA40E5C5</accession>
<proteinExistence type="predicted"/>
<keyword evidence="2" id="KW-1185">Reference proteome</keyword>
<feature type="non-terminal residue" evidence="1">
    <location>
        <position position="1"/>
    </location>
</feature>
<name>A0AA40E5C5_9PEZI</name>
<evidence type="ECO:0000313" key="2">
    <source>
        <dbReference type="Proteomes" id="UP001172102"/>
    </source>
</evidence>
<protein>
    <submittedName>
        <fullName evidence="1">Uncharacterized protein</fullName>
    </submittedName>
</protein>
<gene>
    <name evidence="1" type="ORF">B0H67DRAFT_571045</name>
</gene>
<comment type="caution">
    <text evidence="1">The sequence shown here is derived from an EMBL/GenBank/DDBJ whole genome shotgun (WGS) entry which is preliminary data.</text>
</comment>
<dbReference type="EMBL" id="JAUKUA010000002">
    <property type="protein sequence ID" value="KAK0725632.1"/>
    <property type="molecule type" value="Genomic_DNA"/>
</dbReference>
<organism evidence="1 2">
    <name type="scientific">Lasiosphaeris hirsuta</name>
    <dbReference type="NCBI Taxonomy" id="260670"/>
    <lineage>
        <taxon>Eukaryota</taxon>
        <taxon>Fungi</taxon>
        <taxon>Dikarya</taxon>
        <taxon>Ascomycota</taxon>
        <taxon>Pezizomycotina</taxon>
        <taxon>Sordariomycetes</taxon>
        <taxon>Sordariomycetidae</taxon>
        <taxon>Sordariales</taxon>
        <taxon>Lasiosphaeriaceae</taxon>
        <taxon>Lasiosphaeris</taxon>
    </lineage>
</organism>
<reference evidence="1" key="1">
    <citation type="submission" date="2023-06" db="EMBL/GenBank/DDBJ databases">
        <title>Genome-scale phylogeny and comparative genomics of the fungal order Sordariales.</title>
        <authorList>
            <consortium name="Lawrence Berkeley National Laboratory"/>
            <person name="Hensen N."/>
            <person name="Bonometti L."/>
            <person name="Westerberg I."/>
            <person name="Brannstrom I.O."/>
            <person name="Guillou S."/>
            <person name="Cros-Aarteil S."/>
            <person name="Calhoun S."/>
            <person name="Haridas S."/>
            <person name="Kuo A."/>
            <person name="Mondo S."/>
            <person name="Pangilinan J."/>
            <person name="Riley R."/>
            <person name="Labutti K."/>
            <person name="Andreopoulos B."/>
            <person name="Lipzen A."/>
            <person name="Chen C."/>
            <person name="Yanf M."/>
            <person name="Daum C."/>
            <person name="Ng V."/>
            <person name="Clum A."/>
            <person name="Steindorff A."/>
            <person name="Ohm R."/>
            <person name="Martin F."/>
            <person name="Silar P."/>
            <person name="Natvig D."/>
            <person name="Lalanne C."/>
            <person name="Gautier V."/>
            <person name="Ament-Velasquez S.L."/>
            <person name="Kruys A."/>
            <person name="Hutchinson M.I."/>
            <person name="Powell A.J."/>
            <person name="Barry K."/>
            <person name="Miller A.N."/>
            <person name="Grigoriev I.V."/>
            <person name="Debuchy R."/>
            <person name="Gladieux P."/>
            <person name="Thoren M.H."/>
            <person name="Johannesson H."/>
        </authorList>
    </citation>
    <scope>NUCLEOTIDE SEQUENCE</scope>
    <source>
        <strain evidence="1">SMH4607-1</strain>
    </source>
</reference>
<dbReference type="AlphaFoldDB" id="A0AA40E5C5"/>
<sequence length="62" mass="6748">ALGQFCQSRFLDIPPWHSSHQNHHTNSIKSDAPINTAKCKIATPSTSQGSVCHAIELKGPRP</sequence>